<dbReference type="Proteomes" id="UP001364211">
    <property type="component" value="Unassembled WGS sequence"/>
</dbReference>
<keyword evidence="3" id="KW-1185">Reference proteome</keyword>
<feature type="domain" description="N-acetyltransferase" evidence="1">
    <location>
        <begin position="235"/>
        <end position="375"/>
    </location>
</feature>
<dbReference type="SUPFAM" id="SSF55729">
    <property type="entry name" value="Acyl-CoA N-acyltransferases (Nat)"/>
    <property type="match status" value="1"/>
</dbReference>
<dbReference type="CDD" id="cd04301">
    <property type="entry name" value="NAT_SF"/>
    <property type="match status" value="1"/>
</dbReference>
<dbReference type="InterPro" id="IPR000182">
    <property type="entry name" value="GNAT_dom"/>
</dbReference>
<dbReference type="SUPFAM" id="SSF56399">
    <property type="entry name" value="ADP-ribosylation"/>
    <property type="match status" value="1"/>
</dbReference>
<comment type="caution">
    <text evidence="2">The sequence shown here is derived from an EMBL/GenBank/DDBJ whole genome shotgun (WGS) entry which is preliminary data.</text>
</comment>
<dbReference type="Gene3D" id="3.20.170.20">
    <property type="entry name" value="Protein of unknown function DUF952"/>
    <property type="match status" value="1"/>
</dbReference>
<dbReference type="RefSeq" id="WP_340292745.1">
    <property type="nucleotide sequence ID" value="NZ_JBBJUP010000016.1"/>
</dbReference>
<dbReference type="Gene3D" id="3.40.630.30">
    <property type="match status" value="1"/>
</dbReference>
<proteinExistence type="predicted"/>
<dbReference type="PANTHER" id="PTHR34129:SF1">
    <property type="entry name" value="DUF952 DOMAIN-CONTAINING PROTEIN"/>
    <property type="match status" value="1"/>
</dbReference>
<dbReference type="PROSITE" id="PS51186">
    <property type="entry name" value="GNAT"/>
    <property type="match status" value="1"/>
</dbReference>
<gene>
    <name evidence="2" type="ORF">WJX68_18695</name>
</gene>
<reference evidence="2 3" key="1">
    <citation type="submission" date="2024-03" db="EMBL/GenBank/DDBJ databases">
        <title>Draft genome sequence of Pseudonocardia sp. DW16-2.</title>
        <authorList>
            <person name="Duangmal K."/>
        </authorList>
    </citation>
    <scope>NUCLEOTIDE SEQUENCE [LARGE SCALE GENOMIC DNA]</scope>
    <source>
        <strain evidence="2 3">DW16-2</strain>
    </source>
</reference>
<organism evidence="2 3">
    <name type="scientific">Pseudonocardia spirodelae</name>
    <dbReference type="NCBI Taxonomy" id="3133431"/>
    <lineage>
        <taxon>Bacteria</taxon>
        <taxon>Bacillati</taxon>
        <taxon>Actinomycetota</taxon>
        <taxon>Actinomycetes</taxon>
        <taxon>Pseudonocardiales</taxon>
        <taxon>Pseudonocardiaceae</taxon>
        <taxon>Pseudonocardia</taxon>
    </lineage>
</organism>
<dbReference type="EC" id="2.3.1.-" evidence="2"/>
<name>A0ABU8TAL3_9PSEU</name>
<accession>A0ABU8TAL3</accession>
<evidence type="ECO:0000259" key="1">
    <source>
        <dbReference type="PROSITE" id="PS51186"/>
    </source>
</evidence>
<dbReference type="InterPro" id="IPR009297">
    <property type="entry name" value="DUF952"/>
</dbReference>
<evidence type="ECO:0000313" key="2">
    <source>
        <dbReference type="EMBL" id="MEJ8280977.1"/>
    </source>
</evidence>
<keyword evidence="2" id="KW-0808">Transferase</keyword>
<dbReference type="GO" id="GO:0016746">
    <property type="term" value="F:acyltransferase activity"/>
    <property type="evidence" value="ECO:0007669"/>
    <property type="project" value="UniProtKB-KW"/>
</dbReference>
<keyword evidence="2" id="KW-0012">Acyltransferase</keyword>
<protein>
    <submittedName>
        <fullName evidence="2">GNAT family N-acetyltransferase</fullName>
        <ecNumber evidence="2">2.3.1.-</ecNumber>
    </submittedName>
</protein>
<dbReference type="Pfam" id="PF06108">
    <property type="entry name" value="DUF952"/>
    <property type="match status" value="1"/>
</dbReference>
<sequence length="375" mass="39690">MTVATVLLHLCTPGEWRSWLDAGAVAPPSLDEAGFVHLSTPEQVALPAERLFAGRTDLVLLVLDPARLDAAGVRVRWEPGVPGDPESMRFPHAYGPVPLGAVLAVVAYRPGPDGFTAPAVPEPTAAFRASAFEASMLRRAADAEEPVTGGVAIRTDEWPVSRMHNRLQIDRPHLTDAVVLAREADRALVAHGRAATAFLDGPGARELATGLTAAGWAVSALDVLAGPAGRDATGAAARAVEVDADVVREFRLADWRTALPDLPDGQLAQLVDRDAGTARAVAMHHVAVLDDGVAVATGTLERDGATAWVDGLTTAPAHRGRGHGRALLARCRELAAEYGCDLVALGADADDWPREWYLRAGFSLVGRQYEAIRRP</sequence>
<dbReference type="PANTHER" id="PTHR34129">
    <property type="entry name" value="BLR1139 PROTEIN"/>
    <property type="match status" value="1"/>
</dbReference>
<dbReference type="Pfam" id="PF00583">
    <property type="entry name" value="Acetyltransf_1"/>
    <property type="match status" value="1"/>
</dbReference>
<evidence type="ECO:0000313" key="3">
    <source>
        <dbReference type="Proteomes" id="UP001364211"/>
    </source>
</evidence>
<dbReference type="EMBL" id="JBBJUP010000016">
    <property type="protein sequence ID" value="MEJ8280977.1"/>
    <property type="molecule type" value="Genomic_DNA"/>
</dbReference>
<dbReference type="InterPro" id="IPR016181">
    <property type="entry name" value="Acyl_CoA_acyltransferase"/>
</dbReference>